<comment type="caution">
    <text evidence="1">The sequence shown here is derived from an EMBL/GenBank/DDBJ whole genome shotgun (WGS) entry which is preliminary data.</text>
</comment>
<gene>
    <name evidence="1" type="ORF">LMG32289_05427</name>
</gene>
<proteinExistence type="predicted"/>
<dbReference type="EMBL" id="CAJZAG010000012">
    <property type="protein sequence ID" value="CAG9183808.1"/>
    <property type="molecule type" value="Genomic_DNA"/>
</dbReference>
<reference evidence="1 2" key="1">
    <citation type="submission" date="2021-08" db="EMBL/GenBank/DDBJ databases">
        <authorList>
            <person name="Peeters C."/>
        </authorList>
    </citation>
    <scope>NUCLEOTIDE SEQUENCE [LARGE SCALE GENOMIC DNA]</scope>
    <source>
        <strain evidence="1 2">LMG 32289</strain>
    </source>
</reference>
<sequence>MSDSPLDLSAFELPIDGLQAVSVDGQRGELIIEYLVEIEMERRAIPARLRLSTSASAALVHAVTTMVETGQIQLEEASAPLIQ</sequence>
<protein>
    <submittedName>
        <fullName evidence="1">Uncharacterized protein</fullName>
    </submittedName>
</protein>
<organism evidence="1 2">
    <name type="scientific">Cupriavidus pampae</name>
    <dbReference type="NCBI Taxonomy" id="659251"/>
    <lineage>
        <taxon>Bacteria</taxon>
        <taxon>Pseudomonadati</taxon>
        <taxon>Pseudomonadota</taxon>
        <taxon>Betaproteobacteria</taxon>
        <taxon>Burkholderiales</taxon>
        <taxon>Burkholderiaceae</taxon>
        <taxon>Cupriavidus</taxon>
    </lineage>
</organism>
<name>A0ABM8XTX1_9BURK</name>
<dbReference type="RefSeq" id="WP_223994023.1">
    <property type="nucleotide sequence ID" value="NZ_CAJZAG010000012.1"/>
</dbReference>
<keyword evidence="2" id="KW-1185">Reference proteome</keyword>
<evidence type="ECO:0000313" key="2">
    <source>
        <dbReference type="Proteomes" id="UP000706525"/>
    </source>
</evidence>
<evidence type="ECO:0000313" key="1">
    <source>
        <dbReference type="EMBL" id="CAG9183808.1"/>
    </source>
</evidence>
<accession>A0ABM8XTX1</accession>
<dbReference type="Proteomes" id="UP000706525">
    <property type="component" value="Unassembled WGS sequence"/>
</dbReference>